<keyword evidence="2" id="KW-0808">Transferase</keyword>
<dbReference type="PROSITE" id="PS00583">
    <property type="entry name" value="PFKB_KINASES_1"/>
    <property type="match status" value="1"/>
</dbReference>
<evidence type="ECO:0000256" key="1">
    <source>
        <dbReference type="ARBA" id="ARBA00010688"/>
    </source>
</evidence>
<dbReference type="Pfam" id="PF00294">
    <property type="entry name" value="PfkB"/>
    <property type="match status" value="1"/>
</dbReference>
<evidence type="ECO:0000256" key="4">
    <source>
        <dbReference type="ARBA" id="ARBA00022777"/>
    </source>
</evidence>
<keyword evidence="3" id="KW-0547">Nucleotide-binding</keyword>
<dbReference type="PROSITE" id="PS00584">
    <property type="entry name" value="PFKB_KINASES_2"/>
    <property type="match status" value="1"/>
</dbReference>
<reference evidence="7" key="1">
    <citation type="submission" date="2015-08" db="EMBL/GenBank/DDBJ databases">
        <authorList>
            <person name="Babu N.S."/>
            <person name="Beckwith C.J."/>
            <person name="Beseler K.G."/>
            <person name="Brison A."/>
            <person name="Carone J.V."/>
            <person name="Caskin T.P."/>
            <person name="Diamond M."/>
            <person name="Durham M.E."/>
            <person name="Foxe J.M."/>
            <person name="Go M."/>
            <person name="Henderson B.A."/>
            <person name="Jones I.B."/>
            <person name="McGettigan J.A."/>
            <person name="Micheletti S.J."/>
            <person name="Nasrallah M.E."/>
            <person name="Ortiz D."/>
            <person name="Piller C.R."/>
            <person name="Privatt S.R."/>
            <person name="Schneider S.L."/>
            <person name="Sharp S."/>
            <person name="Smith T.C."/>
            <person name="Stanton J.D."/>
            <person name="Ullery H.E."/>
            <person name="Wilson R.J."/>
            <person name="Serrano M.G."/>
            <person name="Buck G."/>
            <person name="Lee V."/>
            <person name="Wang Y."/>
            <person name="Carvalho R."/>
            <person name="Voegtly L."/>
            <person name="Shi R."/>
            <person name="Duckworth R."/>
            <person name="Johnson A."/>
            <person name="Loviza R."/>
            <person name="Walstead R."/>
            <person name="Shah Z."/>
            <person name="Kiflezghi M."/>
            <person name="Wade K."/>
            <person name="Ball S.L."/>
            <person name="Bradley K.W."/>
            <person name="Asai D.J."/>
            <person name="Bowman C.A."/>
            <person name="Russell D.A."/>
            <person name="Pope W.H."/>
            <person name="Jacobs-Sera D."/>
            <person name="Hendrix R.W."/>
            <person name="Hatfull G.F."/>
        </authorList>
    </citation>
    <scope>NUCLEOTIDE SEQUENCE</scope>
</reference>
<dbReference type="InterPro" id="IPR050306">
    <property type="entry name" value="PfkB_Carbo_kinase"/>
</dbReference>
<dbReference type="InterPro" id="IPR002173">
    <property type="entry name" value="Carboh/pur_kinase_PfkB_CS"/>
</dbReference>
<dbReference type="AlphaFoldDB" id="A0A2P2C521"/>
<proteinExistence type="inferred from homology"/>
<dbReference type="SUPFAM" id="SSF53613">
    <property type="entry name" value="Ribokinase-like"/>
    <property type="match status" value="1"/>
</dbReference>
<organism evidence="7">
    <name type="scientific">metagenome</name>
    <dbReference type="NCBI Taxonomy" id="256318"/>
    <lineage>
        <taxon>unclassified sequences</taxon>
        <taxon>metagenomes</taxon>
    </lineage>
</organism>
<accession>A0A2P2C521</accession>
<dbReference type="InterPro" id="IPR029056">
    <property type="entry name" value="Ribokinase-like"/>
</dbReference>
<dbReference type="Gene3D" id="3.40.1190.20">
    <property type="match status" value="1"/>
</dbReference>
<dbReference type="PANTHER" id="PTHR43085">
    <property type="entry name" value="HEXOKINASE FAMILY MEMBER"/>
    <property type="match status" value="1"/>
</dbReference>
<dbReference type="GO" id="GO:0005524">
    <property type="term" value="F:ATP binding"/>
    <property type="evidence" value="ECO:0007669"/>
    <property type="project" value="UniProtKB-KW"/>
</dbReference>
<keyword evidence="5" id="KW-0067">ATP-binding</keyword>
<comment type="similarity">
    <text evidence="1">Belongs to the carbohydrate kinase PfkB family.</text>
</comment>
<dbReference type="PANTHER" id="PTHR43085:SF1">
    <property type="entry name" value="PSEUDOURIDINE KINASE-RELATED"/>
    <property type="match status" value="1"/>
</dbReference>
<name>A0A2P2C521_9ZZZZ</name>
<evidence type="ECO:0000256" key="2">
    <source>
        <dbReference type="ARBA" id="ARBA00022679"/>
    </source>
</evidence>
<evidence type="ECO:0000256" key="5">
    <source>
        <dbReference type="ARBA" id="ARBA00022840"/>
    </source>
</evidence>
<evidence type="ECO:0000313" key="7">
    <source>
        <dbReference type="EMBL" id="CUR55852.1"/>
    </source>
</evidence>
<dbReference type="GO" id="GO:0016301">
    <property type="term" value="F:kinase activity"/>
    <property type="evidence" value="ECO:0007669"/>
    <property type="project" value="UniProtKB-KW"/>
</dbReference>
<dbReference type="EMBL" id="CZKA01000025">
    <property type="protein sequence ID" value="CUR55852.1"/>
    <property type="molecule type" value="Genomic_DNA"/>
</dbReference>
<evidence type="ECO:0000256" key="3">
    <source>
        <dbReference type="ARBA" id="ARBA00022741"/>
    </source>
</evidence>
<gene>
    <name evidence="7" type="ORF">NOCA2310032</name>
</gene>
<keyword evidence="4" id="KW-0418">Kinase</keyword>
<protein>
    <submittedName>
        <fullName evidence="7">PfkB domain protein</fullName>
    </submittedName>
</protein>
<sequence>MTITALVIGEALVDIVRQPDGTTIDHPGGSPANVAVAMSRLGTTVGLATAYGDDRLGALLDQHFAEAGVGLVGDRHRLDHTSSALATIDATGAASYVFDLDWSLEPVRPVDPPLLVHTGSLGAVMEPGAATVVATIEELREGATISYDINARPAATGISPELVARVDALVAVSDVVKASDEDLETLYADLGIVGAVERLLDLGAGAVVVTWGGKGASCFSAAGRVDVEGEKVEVADTIGAGDSFCAALLDGLRRRDLLGGDRRADLRGLSLAGWTDVMTRANRAAAITVSRPGANPPTAAELEASLAG</sequence>
<evidence type="ECO:0000259" key="6">
    <source>
        <dbReference type="Pfam" id="PF00294"/>
    </source>
</evidence>
<feature type="domain" description="Carbohydrate kinase PfkB" evidence="6">
    <location>
        <begin position="6"/>
        <end position="297"/>
    </location>
</feature>
<dbReference type="CDD" id="cd01167">
    <property type="entry name" value="bac_FRK"/>
    <property type="match status" value="1"/>
</dbReference>
<dbReference type="InterPro" id="IPR011611">
    <property type="entry name" value="PfkB_dom"/>
</dbReference>